<dbReference type="SMART" id="SM00066">
    <property type="entry name" value="GAL4"/>
    <property type="match status" value="1"/>
</dbReference>
<evidence type="ECO:0000256" key="3">
    <source>
        <dbReference type="ARBA" id="ARBA00022833"/>
    </source>
</evidence>
<dbReference type="PANTHER" id="PTHR47782">
    <property type="entry name" value="ZN(II)2CYS6 TRANSCRIPTION FACTOR (EUROFUNG)-RELATED"/>
    <property type="match status" value="1"/>
</dbReference>
<organism evidence="10 11">
    <name type="scientific">Vanrija albida</name>
    <dbReference type="NCBI Taxonomy" id="181172"/>
    <lineage>
        <taxon>Eukaryota</taxon>
        <taxon>Fungi</taxon>
        <taxon>Dikarya</taxon>
        <taxon>Basidiomycota</taxon>
        <taxon>Agaricomycotina</taxon>
        <taxon>Tremellomycetes</taxon>
        <taxon>Trichosporonales</taxon>
        <taxon>Trichosporonaceae</taxon>
        <taxon>Vanrija</taxon>
    </lineage>
</organism>
<evidence type="ECO:0000256" key="5">
    <source>
        <dbReference type="ARBA" id="ARBA00023125"/>
    </source>
</evidence>
<comment type="subcellular location">
    <subcellularLocation>
        <location evidence="1">Nucleus</location>
    </subcellularLocation>
</comment>
<dbReference type="RefSeq" id="XP_069207790.1">
    <property type="nucleotide sequence ID" value="XM_069355719.1"/>
</dbReference>
<keyword evidence="11" id="KW-1185">Reference proteome</keyword>
<evidence type="ECO:0000313" key="11">
    <source>
        <dbReference type="Proteomes" id="UP001565368"/>
    </source>
</evidence>
<dbReference type="Pfam" id="PF00172">
    <property type="entry name" value="Zn_clus"/>
    <property type="match status" value="1"/>
</dbReference>
<gene>
    <name evidence="10" type="ORF">Q8F55_007282</name>
</gene>
<comment type="caution">
    <text evidence="10">The sequence shown here is derived from an EMBL/GenBank/DDBJ whole genome shotgun (WGS) entry which is preliminary data.</text>
</comment>
<reference evidence="10 11" key="1">
    <citation type="submission" date="2023-08" db="EMBL/GenBank/DDBJ databases">
        <title>Annotated Genome Sequence of Vanrija albida AlHP1.</title>
        <authorList>
            <person name="Herzog R."/>
        </authorList>
    </citation>
    <scope>NUCLEOTIDE SEQUENCE [LARGE SCALE GENOMIC DNA]</scope>
    <source>
        <strain evidence="10 11">AlHP1</strain>
    </source>
</reference>
<dbReference type="Gene3D" id="4.10.240.10">
    <property type="entry name" value="Zn(2)-C6 fungal-type DNA-binding domain"/>
    <property type="match status" value="1"/>
</dbReference>
<dbReference type="CDD" id="cd12148">
    <property type="entry name" value="fungal_TF_MHR"/>
    <property type="match status" value="1"/>
</dbReference>
<feature type="domain" description="Zn(2)-C6 fungal-type" evidence="9">
    <location>
        <begin position="48"/>
        <end position="78"/>
    </location>
</feature>
<keyword evidence="4" id="KW-0805">Transcription regulation</keyword>
<accession>A0ABR3PZE0</accession>
<name>A0ABR3PZE0_9TREE</name>
<feature type="region of interest" description="Disordered" evidence="8">
    <location>
        <begin position="194"/>
        <end position="219"/>
    </location>
</feature>
<dbReference type="InterPro" id="IPR036864">
    <property type="entry name" value="Zn2-C6_fun-type_DNA-bd_sf"/>
</dbReference>
<dbReference type="PROSITE" id="PS50048">
    <property type="entry name" value="ZN2_CY6_FUNGAL_2"/>
    <property type="match status" value="1"/>
</dbReference>
<evidence type="ECO:0000256" key="1">
    <source>
        <dbReference type="ARBA" id="ARBA00004123"/>
    </source>
</evidence>
<proteinExistence type="predicted"/>
<dbReference type="InterPro" id="IPR052202">
    <property type="entry name" value="Yeast_MetPath_Reg"/>
</dbReference>
<evidence type="ECO:0000259" key="9">
    <source>
        <dbReference type="PROSITE" id="PS50048"/>
    </source>
</evidence>
<evidence type="ECO:0000313" key="10">
    <source>
        <dbReference type="EMBL" id="KAL1407846.1"/>
    </source>
</evidence>
<dbReference type="EMBL" id="JBBXJM010000005">
    <property type="protein sequence ID" value="KAL1407846.1"/>
    <property type="molecule type" value="Genomic_DNA"/>
</dbReference>
<evidence type="ECO:0000256" key="2">
    <source>
        <dbReference type="ARBA" id="ARBA00022723"/>
    </source>
</evidence>
<keyword evidence="7" id="KW-0539">Nucleus</keyword>
<keyword evidence="3" id="KW-0862">Zinc</keyword>
<dbReference type="CDD" id="cd00067">
    <property type="entry name" value="GAL4"/>
    <property type="match status" value="1"/>
</dbReference>
<keyword evidence="5" id="KW-0238">DNA-binding</keyword>
<protein>
    <recommendedName>
        <fullName evidence="9">Zn(2)-C6 fungal-type domain-containing protein</fullName>
    </recommendedName>
</protein>
<keyword evidence="2" id="KW-0479">Metal-binding</keyword>
<evidence type="ECO:0000256" key="7">
    <source>
        <dbReference type="ARBA" id="ARBA00023242"/>
    </source>
</evidence>
<evidence type="ECO:0000256" key="4">
    <source>
        <dbReference type="ARBA" id="ARBA00023015"/>
    </source>
</evidence>
<evidence type="ECO:0000256" key="8">
    <source>
        <dbReference type="SAM" id="MobiDB-lite"/>
    </source>
</evidence>
<keyword evidence="6" id="KW-0804">Transcription</keyword>
<evidence type="ECO:0000256" key="6">
    <source>
        <dbReference type="ARBA" id="ARBA00023163"/>
    </source>
</evidence>
<dbReference type="PANTHER" id="PTHR47782:SF12">
    <property type="entry name" value="ZN(II)2CYS6 TRANSCRIPTION FACTOR (EUROFUNG)"/>
    <property type="match status" value="1"/>
</dbReference>
<dbReference type="SUPFAM" id="SSF57701">
    <property type="entry name" value="Zn2/Cys6 DNA-binding domain"/>
    <property type="match status" value="1"/>
</dbReference>
<dbReference type="InterPro" id="IPR001138">
    <property type="entry name" value="Zn2Cys6_DnaBD"/>
</dbReference>
<dbReference type="Proteomes" id="UP001565368">
    <property type="component" value="Unassembled WGS sequence"/>
</dbReference>
<sequence length="717" mass="78179">MPTVPESVYRDLDGPLSPLKRPLQPPSPAAPRSTVRLARQANVAKPQACQSCQQRKRKCDRIRPQCGNCVARGTKCTFELKITERTHPNYLTNLLASLEEKERRVQALEALVRGGMPGLAHIASLLTEDIPRRYVGPVDAEDDGMGGGSLADEPLAPALAQSILDGLQALDLSRRHVTQPPIVRIIRSHLGEAATAGEKDAPPEALEPPAHDAASDEDAAVDQTAVAAWPPYELAVVMADEFLKVNCVYPYLRRGDILAEPSSPTPADPDAATTPLQTCHLFLVFAIGAMWLAQRGSWERIDTTLLRNRAVECLGRVLREDRGVDCVSALLLLCLCSIYDWGGVDLTRLAPLVSRLATAVGLDKEPHGIGAAERDRRRALFWSVYSVDRLDITTQLPTQLDDIPNLGEGMDALSFFHHMIEMRRIGYEIWQHTHTPSAHDVDATARLHRRLDEWIARSPRPTHTPASDASGYVGDSLFDLYYNIFLTSLYRPGNKGAELSASEIRCLKESAAKAIAISIALQQSRKMKDNYVQFHLVIVLGMSLLYALSRYAGNPSNAASYKWGTAAINEIRTCQEFIGSFCRGWPYARGLSRAFDSLAARCIAQLCLGGTGAAGQQHDASSSPPDEFSLASVVLQQPRNVPPPAPAPTADLCSTLPRFDFFPFSTDASATDAAWNAWGQENMLPLDEGGGQSPGVDLDGLLALVGWTEDWILDGGT</sequence>
<feature type="region of interest" description="Disordered" evidence="8">
    <location>
        <begin position="1"/>
        <end position="32"/>
    </location>
</feature>
<dbReference type="GeneID" id="95988325"/>